<evidence type="ECO:0000256" key="7">
    <source>
        <dbReference type="ARBA" id="ARBA00022777"/>
    </source>
</evidence>
<feature type="domain" description="7,8-dihydro-6-hydroxymethylpterin-pyrophosphokinase" evidence="13">
    <location>
        <begin position="10"/>
        <end position="145"/>
    </location>
</feature>
<keyword evidence="8" id="KW-0067">ATP-binding</keyword>
<comment type="similarity">
    <text evidence="2">Belongs to the HPPK family.</text>
</comment>
<dbReference type="GO" id="GO:0005524">
    <property type="term" value="F:ATP binding"/>
    <property type="evidence" value="ECO:0007669"/>
    <property type="project" value="UniProtKB-KW"/>
</dbReference>
<evidence type="ECO:0000256" key="4">
    <source>
        <dbReference type="ARBA" id="ARBA00016218"/>
    </source>
</evidence>
<keyword evidence="15" id="KW-1185">Reference proteome</keyword>
<dbReference type="SUPFAM" id="SSF55083">
    <property type="entry name" value="6-hydroxymethyl-7,8-dihydropterin pyrophosphokinase, HPPK"/>
    <property type="match status" value="1"/>
</dbReference>
<dbReference type="PANTHER" id="PTHR43071">
    <property type="entry name" value="2-AMINO-4-HYDROXY-6-HYDROXYMETHYLDIHYDROPTERIDINE PYROPHOSPHOKINASE"/>
    <property type="match status" value="1"/>
</dbReference>
<evidence type="ECO:0000256" key="6">
    <source>
        <dbReference type="ARBA" id="ARBA00022741"/>
    </source>
</evidence>
<dbReference type="GO" id="GO:0003848">
    <property type="term" value="F:2-amino-4-hydroxy-6-hydroxymethyldihydropteridine diphosphokinase activity"/>
    <property type="evidence" value="ECO:0007669"/>
    <property type="project" value="UniProtKB-EC"/>
</dbReference>
<dbReference type="InterPro" id="IPR035907">
    <property type="entry name" value="Hppk_sf"/>
</dbReference>
<dbReference type="OrthoDB" id="9808041at2"/>
<accession>A0A1J1E344</accession>
<dbReference type="Proteomes" id="UP000242645">
    <property type="component" value="Chromosome"/>
</dbReference>
<gene>
    <name evidence="14" type="primary">folK</name>
    <name evidence="14" type="ORF">RSDT_0336</name>
</gene>
<reference evidence="14 15" key="1">
    <citation type="journal article" date="2017" name="ISME J.">
        <title>Genome of 'Ca. Desulfovibrio trichonymphae', an H2-oxidizing bacterium in a tripartite symbiotic system within a protist cell in the termite gut.</title>
        <authorList>
            <person name="Kuwahara H."/>
            <person name="Yuki M."/>
            <person name="Izawa K."/>
            <person name="Ohkuma M."/>
            <person name="Hongoh Y."/>
        </authorList>
    </citation>
    <scope>NUCLEOTIDE SEQUENCE [LARGE SCALE GENOMIC DNA]</scope>
    <source>
        <strain evidence="14 15">Rs-N31</strain>
    </source>
</reference>
<dbReference type="PANTHER" id="PTHR43071:SF1">
    <property type="entry name" value="2-AMINO-4-HYDROXY-6-HYDROXYMETHYLDIHYDROPTERIDINE PYROPHOSPHOKINASE"/>
    <property type="match status" value="1"/>
</dbReference>
<proteinExistence type="inferred from homology"/>
<keyword evidence="9" id="KW-0289">Folate biosynthesis</keyword>
<dbReference type="UniPathway" id="UPA00077">
    <property type="reaction ID" value="UER00155"/>
</dbReference>
<evidence type="ECO:0000256" key="9">
    <source>
        <dbReference type="ARBA" id="ARBA00022909"/>
    </source>
</evidence>
<keyword evidence="7 14" id="KW-0418">Kinase</keyword>
<evidence type="ECO:0000256" key="2">
    <source>
        <dbReference type="ARBA" id="ARBA00005810"/>
    </source>
</evidence>
<evidence type="ECO:0000256" key="1">
    <source>
        <dbReference type="ARBA" id="ARBA00005051"/>
    </source>
</evidence>
<evidence type="ECO:0000256" key="8">
    <source>
        <dbReference type="ARBA" id="ARBA00022840"/>
    </source>
</evidence>
<dbReference type="GO" id="GO:0046654">
    <property type="term" value="P:tetrahydrofolate biosynthetic process"/>
    <property type="evidence" value="ECO:0007669"/>
    <property type="project" value="UniProtKB-UniPathway"/>
</dbReference>
<evidence type="ECO:0000313" key="14">
    <source>
        <dbReference type="EMBL" id="BAV91848.1"/>
    </source>
</evidence>
<comment type="function">
    <text evidence="10">Catalyzes the transfer of pyrophosphate from adenosine triphosphate (ATP) to 6-hydroxymethyl-7,8-dihydropterin, an enzymatic step in folate biosynthesis pathway.</text>
</comment>
<sequence>MNSTKNIQAYVCLGSNADNAAYKISQARSCLDLLPDIRLAAASPVYLTEPQGFTEQPWFLNQVVALAPGADWNARRLLDTLSSMELALGRTRNPETDVLRYGPRSIDADLLLYGMEHSDDANCRLPHPRMLQRAFVLIPLLDLAPEICIEGQPARCWLEQLAYQLEGNKIFQ</sequence>
<dbReference type="KEGG" id="dtr:RSDT_0336"/>
<evidence type="ECO:0000259" key="13">
    <source>
        <dbReference type="Pfam" id="PF01288"/>
    </source>
</evidence>
<dbReference type="EC" id="2.7.6.3" evidence="3"/>
<evidence type="ECO:0000256" key="10">
    <source>
        <dbReference type="ARBA" id="ARBA00029409"/>
    </source>
</evidence>
<dbReference type="EMBL" id="AP017368">
    <property type="protein sequence ID" value="BAV91848.1"/>
    <property type="molecule type" value="Genomic_DNA"/>
</dbReference>
<dbReference type="GO" id="GO:0046656">
    <property type="term" value="P:folic acid biosynthetic process"/>
    <property type="evidence" value="ECO:0007669"/>
    <property type="project" value="UniProtKB-KW"/>
</dbReference>
<dbReference type="Gene3D" id="3.30.70.560">
    <property type="entry name" value="7,8-Dihydro-6-hydroxymethylpterin-pyrophosphokinase HPPK"/>
    <property type="match status" value="1"/>
</dbReference>
<evidence type="ECO:0000313" key="15">
    <source>
        <dbReference type="Proteomes" id="UP000242645"/>
    </source>
</evidence>
<dbReference type="InterPro" id="IPR000550">
    <property type="entry name" value="Hppk"/>
</dbReference>
<comment type="pathway">
    <text evidence="1">Cofactor biosynthesis; tetrahydrofolate biosynthesis; 2-amino-4-hydroxy-6-hydroxymethyl-7,8-dihydropteridine diphosphate from 7,8-dihydroneopterin triphosphate: step 4/4.</text>
</comment>
<dbReference type="Pfam" id="PF01288">
    <property type="entry name" value="HPPK"/>
    <property type="match status" value="1"/>
</dbReference>
<organism evidence="14 15">
    <name type="scientific">Candidatus Desulfovibrio trichonymphae</name>
    <dbReference type="NCBI Taxonomy" id="1725232"/>
    <lineage>
        <taxon>Bacteria</taxon>
        <taxon>Pseudomonadati</taxon>
        <taxon>Thermodesulfobacteriota</taxon>
        <taxon>Desulfovibrionia</taxon>
        <taxon>Desulfovibrionales</taxon>
        <taxon>Desulfovibrionaceae</taxon>
        <taxon>Desulfovibrio</taxon>
    </lineage>
</organism>
<evidence type="ECO:0000256" key="3">
    <source>
        <dbReference type="ARBA" id="ARBA00013253"/>
    </source>
</evidence>
<evidence type="ECO:0000256" key="5">
    <source>
        <dbReference type="ARBA" id="ARBA00022679"/>
    </source>
</evidence>
<name>A0A1J1E344_9BACT</name>
<evidence type="ECO:0000256" key="11">
    <source>
        <dbReference type="ARBA" id="ARBA00029766"/>
    </source>
</evidence>
<keyword evidence="6" id="KW-0547">Nucleotide-binding</keyword>
<dbReference type="GO" id="GO:0016301">
    <property type="term" value="F:kinase activity"/>
    <property type="evidence" value="ECO:0007669"/>
    <property type="project" value="UniProtKB-KW"/>
</dbReference>
<dbReference type="RefSeq" id="WP_096399374.1">
    <property type="nucleotide sequence ID" value="NZ_AP017368.1"/>
</dbReference>
<dbReference type="CDD" id="cd00483">
    <property type="entry name" value="HPPK"/>
    <property type="match status" value="1"/>
</dbReference>
<protein>
    <recommendedName>
        <fullName evidence="4">2-amino-4-hydroxy-6-hydroxymethyldihydropteridine pyrophosphokinase</fullName>
        <ecNumber evidence="3">2.7.6.3</ecNumber>
    </recommendedName>
    <alternativeName>
        <fullName evidence="11">6-hydroxymethyl-7,8-dihydropterin pyrophosphokinase</fullName>
    </alternativeName>
    <alternativeName>
        <fullName evidence="12">7,8-dihydro-6-hydroxymethylpterin-pyrophosphokinase</fullName>
    </alternativeName>
</protein>
<evidence type="ECO:0000256" key="12">
    <source>
        <dbReference type="ARBA" id="ARBA00033413"/>
    </source>
</evidence>
<dbReference type="AlphaFoldDB" id="A0A1J1E344"/>
<keyword evidence="5" id="KW-0808">Transferase</keyword>
<dbReference type="NCBIfam" id="TIGR01498">
    <property type="entry name" value="folK"/>
    <property type="match status" value="1"/>
</dbReference>